<protein>
    <submittedName>
        <fullName evidence="4">Uncharacterized protein LOC111012186</fullName>
    </submittedName>
</protein>
<dbReference type="KEGG" id="mcha:111012186"/>
<dbReference type="GeneID" id="111012186"/>
<dbReference type="InterPro" id="IPR025452">
    <property type="entry name" value="DUF4218"/>
</dbReference>
<sequence length="569" mass="66176">MDIPWRKCRSFFIFKTWIKFLGATFSDSVRNNRPDDGGNHMDQVTTVVNDNEMLQMMNDLNGPVFKDSFGESSEQHETNNIFSEMFRDVNEELYPGCSKYTSFNFLVKLMHTKVLNHWSDKSFDMLLQLLNDTFPDGVKLPKSNYEAQKKLRDLGMGYESIHVCKYDCVLFWKEYASLNNCPQCGESRYKLNKSKGKKIPHKVLRYFPLKGRLQRLYVSKHTAEDMRWHKDKVCEIEGILRHPADAEGWKHFDRKYPLFATDVRNVRLTLSSNGFNPFENMSLSYNMWPVMLIPYNLPSWKCMKESSMFLSTYLWAKVHAALLWTINDFPAYGDLSVSDNKRKRLANKHNWSKRSIFFDLPYWKNLMLRHKLDVMHIEKNIFDNLVGTILNIDGKTKDTIKAREDLANLKIRKELHIQEIGGRRVKPHASFTLTASGKVSFCTFLKSVKFLDGFALNISRCVNANEDKITGLKSHDCHVLLQRLILIGIRPSIPKDIATTISELSNFFHDLCAKTLCISELERMQTDIVFVLCKFEKIFPPAFFDVMVHLTVHLSWEATIIGPAGYSWM</sequence>
<evidence type="ECO:0000256" key="1">
    <source>
        <dbReference type="SAM" id="SignalP"/>
    </source>
</evidence>
<evidence type="ECO:0000313" key="4">
    <source>
        <dbReference type="RefSeq" id="XP_022141931.1"/>
    </source>
</evidence>
<dbReference type="RefSeq" id="XP_022141931.1">
    <property type="nucleotide sequence ID" value="XM_022286239.1"/>
</dbReference>
<organism evidence="3 4">
    <name type="scientific">Momordica charantia</name>
    <name type="common">Bitter gourd</name>
    <name type="synonym">Balsam pear</name>
    <dbReference type="NCBI Taxonomy" id="3673"/>
    <lineage>
        <taxon>Eukaryota</taxon>
        <taxon>Viridiplantae</taxon>
        <taxon>Streptophyta</taxon>
        <taxon>Embryophyta</taxon>
        <taxon>Tracheophyta</taxon>
        <taxon>Spermatophyta</taxon>
        <taxon>Magnoliopsida</taxon>
        <taxon>eudicotyledons</taxon>
        <taxon>Gunneridae</taxon>
        <taxon>Pentapetalae</taxon>
        <taxon>rosids</taxon>
        <taxon>fabids</taxon>
        <taxon>Cucurbitales</taxon>
        <taxon>Cucurbitaceae</taxon>
        <taxon>Momordiceae</taxon>
        <taxon>Momordica</taxon>
    </lineage>
</organism>
<dbReference type="InterPro" id="IPR004242">
    <property type="entry name" value="Transposase_21"/>
</dbReference>
<dbReference type="Proteomes" id="UP000504603">
    <property type="component" value="Unplaced"/>
</dbReference>
<dbReference type="Pfam" id="PF13960">
    <property type="entry name" value="DUF4218"/>
    <property type="match status" value="1"/>
</dbReference>
<reference evidence="4" key="1">
    <citation type="submission" date="2025-08" db="UniProtKB">
        <authorList>
            <consortium name="RefSeq"/>
        </authorList>
    </citation>
    <scope>IDENTIFICATION</scope>
    <source>
        <strain evidence="4">OHB3-1</strain>
    </source>
</reference>
<evidence type="ECO:0000313" key="3">
    <source>
        <dbReference type="Proteomes" id="UP000504603"/>
    </source>
</evidence>
<keyword evidence="3" id="KW-1185">Reference proteome</keyword>
<gene>
    <name evidence="4" type="primary">LOC111012186</name>
</gene>
<name>A0A6J1CKP3_MOMCH</name>
<dbReference type="OrthoDB" id="1719458at2759"/>
<evidence type="ECO:0000259" key="2">
    <source>
        <dbReference type="Pfam" id="PF13960"/>
    </source>
</evidence>
<dbReference type="PANTHER" id="PTHR10775:SF185">
    <property type="entry name" value="OS08G0208400 PROTEIN"/>
    <property type="match status" value="1"/>
</dbReference>
<feature type="signal peptide" evidence="1">
    <location>
        <begin position="1"/>
        <end position="23"/>
    </location>
</feature>
<dbReference type="Pfam" id="PF02992">
    <property type="entry name" value="Transposase_21"/>
    <property type="match status" value="1"/>
</dbReference>
<feature type="chain" id="PRO_5026814690" evidence="1">
    <location>
        <begin position="24"/>
        <end position="569"/>
    </location>
</feature>
<accession>A0A6J1CKP3</accession>
<proteinExistence type="predicted"/>
<keyword evidence="1" id="KW-0732">Signal</keyword>
<dbReference type="AlphaFoldDB" id="A0A6J1CKP3"/>
<dbReference type="PANTHER" id="PTHR10775">
    <property type="entry name" value="OS08G0208400 PROTEIN"/>
    <property type="match status" value="1"/>
</dbReference>
<feature type="domain" description="DUF4218" evidence="2">
    <location>
        <begin position="511"/>
        <end position="569"/>
    </location>
</feature>